<comment type="caution">
    <text evidence="1">The sequence shown here is derived from an EMBL/GenBank/DDBJ whole genome shotgun (WGS) entry which is preliminary data.</text>
</comment>
<organism evidence="1 2">
    <name type="scientific">Micromonospora vulcania</name>
    <dbReference type="NCBI Taxonomy" id="1441873"/>
    <lineage>
        <taxon>Bacteria</taxon>
        <taxon>Bacillati</taxon>
        <taxon>Actinomycetota</taxon>
        <taxon>Actinomycetes</taxon>
        <taxon>Micromonosporales</taxon>
        <taxon>Micromonosporaceae</taxon>
        <taxon>Micromonospora</taxon>
    </lineage>
</organism>
<evidence type="ECO:0008006" key="3">
    <source>
        <dbReference type="Google" id="ProtNLM"/>
    </source>
</evidence>
<name>A0ABW1HA53_9ACTN</name>
<evidence type="ECO:0000313" key="2">
    <source>
        <dbReference type="Proteomes" id="UP001596226"/>
    </source>
</evidence>
<sequence length="215" mass="23464">MLDDIAPEHHTVISAAIFRDLHKQEILLGVRKATPLVQRFPGVLSTPTMGLPSRLFKILDETTDTERPGVYPVGSQELVQVGRGGYLASEAAYALESLFARKLGLAAPLAAGRLYAQARLIIKSCDDVADPLGTQRANRTSMLTYEVVMEDGSEQVPDETESYSTLMWVPIELAHRAITTRDALVVSDRLNPFEVCASGLCLRSIAGVLADSLRR</sequence>
<protein>
    <recommendedName>
        <fullName evidence="3">Nudix hydrolase domain-containing protein</fullName>
    </recommendedName>
</protein>
<gene>
    <name evidence="1" type="ORF">ACFQGL_24535</name>
</gene>
<accession>A0ABW1HA53</accession>
<reference evidence="2" key="1">
    <citation type="journal article" date="2019" name="Int. J. Syst. Evol. Microbiol.">
        <title>The Global Catalogue of Microorganisms (GCM) 10K type strain sequencing project: providing services to taxonomists for standard genome sequencing and annotation.</title>
        <authorList>
            <consortium name="The Broad Institute Genomics Platform"/>
            <consortium name="The Broad Institute Genome Sequencing Center for Infectious Disease"/>
            <person name="Wu L."/>
            <person name="Ma J."/>
        </authorList>
    </citation>
    <scope>NUCLEOTIDE SEQUENCE [LARGE SCALE GENOMIC DNA]</scope>
    <source>
        <strain evidence="2">CGMCC 4.7144</strain>
    </source>
</reference>
<proteinExistence type="predicted"/>
<dbReference type="EMBL" id="JBHSQS010000018">
    <property type="protein sequence ID" value="MFC5926509.1"/>
    <property type="molecule type" value="Genomic_DNA"/>
</dbReference>
<evidence type="ECO:0000313" key="1">
    <source>
        <dbReference type="EMBL" id="MFC5926509.1"/>
    </source>
</evidence>
<dbReference type="Proteomes" id="UP001596226">
    <property type="component" value="Unassembled WGS sequence"/>
</dbReference>
<keyword evidence="2" id="KW-1185">Reference proteome</keyword>
<dbReference type="RefSeq" id="WP_377514754.1">
    <property type="nucleotide sequence ID" value="NZ_JBHSQS010000018.1"/>
</dbReference>